<protein>
    <submittedName>
        <fullName evidence="3">Uncharacterized protein</fullName>
    </submittedName>
</protein>
<feature type="compositionally biased region" description="Basic residues" evidence="1">
    <location>
        <begin position="130"/>
        <end position="151"/>
    </location>
</feature>
<keyword evidence="2" id="KW-0812">Transmembrane</keyword>
<accession>A0A9P5U5S4</accession>
<gene>
    <name evidence="3" type="ORF">BDP27DRAFT_1327936</name>
</gene>
<feature type="compositionally biased region" description="Acidic residues" evidence="1">
    <location>
        <begin position="184"/>
        <end position="195"/>
    </location>
</feature>
<evidence type="ECO:0000313" key="4">
    <source>
        <dbReference type="Proteomes" id="UP000772434"/>
    </source>
</evidence>
<feature type="compositionally biased region" description="Polar residues" evidence="1">
    <location>
        <begin position="159"/>
        <end position="171"/>
    </location>
</feature>
<dbReference type="AlphaFoldDB" id="A0A9P5U5S4"/>
<organism evidence="3 4">
    <name type="scientific">Rhodocollybia butyracea</name>
    <dbReference type="NCBI Taxonomy" id="206335"/>
    <lineage>
        <taxon>Eukaryota</taxon>
        <taxon>Fungi</taxon>
        <taxon>Dikarya</taxon>
        <taxon>Basidiomycota</taxon>
        <taxon>Agaricomycotina</taxon>
        <taxon>Agaricomycetes</taxon>
        <taxon>Agaricomycetidae</taxon>
        <taxon>Agaricales</taxon>
        <taxon>Marasmiineae</taxon>
        <taxon>Omphalotaceae</taxon>
        <taxon>Rhodocollybia</taxon>
    </lineage>
</organism>
<feature type="region of interest" description="Disordered" evidence="1">
    <location>
        <begin position="31"/>
        <end position="50"/>
    </location>
</feature>
<reference evidence="3" key="1">
    <citation type="submission" date="2020-11" db="EMBL/GenBank/DDBJ databases">
        <authorList>
            <consortium name="DOE Joint Genome Institute"/>
            <person name="Ahrendt S."/>
            <person name="Riley R."/>
            <person name="Andreopoulos W."/>
            <person name="Labutti K."/>
            <person name="Pangilinan J."/>
            <person name="Ruiz-Duenas F.J."/>
            <person name="Barrasa J.M."/>
            <person name="Sanchez-Garcia M."/>
            <person name="Camarero S."/>
            <person name="Miyauchi S."/>
            <person name="Serrano A."/>
            <person name="Linde D."/>
            <person name="Babiker R."/>
            <person name="Drula E."/>
            <person name="Ayuso-Fernandez I."/>
            <person name="Pacheco R."/>
            <person name="Padilla G."/>
            <person name="Ferreira P."/>
            <person name="Barriuso J."/>
            <person name="Kellner H."/>
            <person name="Castanera R."/>
            <person name="Alfaro M."/>
            <person name="Ramirez L."/>
            <person name="Pisabarro A.G."/>
            <person name="Kuo A."/>
            <person name="Tritt A."/>
            <person name="Lipzen A."/>
            <person name="He G."/>
            <person name="Yan M."/>
            <person name="Ng V."/>
            <person name="Cullen D."/>
            <person name="Martin F."/>
            <person name="Rosso M.-N."/>
            <person name="Henrissat B."/>
            <person name="Hibbett D."/>
            <person name="Martinez A.T."/>
            <person name="Grigoriev I.V."/>
        </authorList>
    </citation>
    <scope>NUCLEOTIDE SEQUENCE</scope>
    <source>
        <strain evidence="3">AH 40177</strain>
    </source>
</reference>
<dbReference type="EMBL" id="JADNRY010000065">
    <property type="protein sequence ID" value="KAF9068100.1"/>
    <property type="molecule type" value="Genomic_DNA"/>
</dbReference>
<evidence type="ECO:0000256" key="1">
    <source>
        <dbReference type="SAM" id="MobiDB-lite"/>
    </source>
</evidence>
<sequence>MPTFASSNGYLDTPAKYRELAEQKEALDDYEQVSQGVAHDQQPPAKRRRGLTGSIVSTAVSAALIGTAVGLTVYRLWRDRGKDTEPPVITVGPAEASASTPPPPYSSSDPQGTPTLNVVPSTPRTAASSRKPRHHRTQSARKRPRKVHHQTLHNIASFGPSTSSTVFPPTQASFDFSSPSFDAPPDDEDGDEGDQMDWIGHKLSSLIEEGKKALGREVVVSYEAKEDEVDDGGGEWMDEEFGVMGNRTRGRSIAASHPRSGSASRRPAIRRTGAGLAINPSPYGTAPSASSASPRRDLFNVSPQKQVSPHESSSSWQSQELRESMERARAQVRERLLGVGSS</sequence>
<feature type="compositionally biased region" description="Basic and acidic residues" evidence="1">
    <location>
        <begin position="320"/>
        <end position="336"/>
    </location>
</feature>
<proteinExistence type="predicted"/>
<feature type="compositionally biased region" description="Low complexity" evidence="1">
    <location>
        <begin position="172"/>
        <end position="183"/>
    </location>
</feature>
<name>A0A9P5U5S4_9AGAR</name>
<feature type="compositionally biased region" description="Low complexity" evidence="1">
    <location>
        <begin position="306"/>
        <end position="319"/>
    </location>
</feature>
<feature type="compositionally biased region" description="Low complexity" evidence="1">
    <location>
        <begin position="280"/>
        <end position="293"/>
    </location>
</feature>
<feature type="region of interest" description="Disordered" evidence="1">
    <location>
        <begin position="246"/>
        <end position="342"/>
    </location>
</feature>
<evidence type="ECO:0000313" key="3">
    <source>
        <dbReference type="EMBL" id="KAF9068100.1"/>
    </source>
</evidence>
<evidence type="ECO:0000256" key="2">
    <source>
        <dbReference type="SAM" id="Phobius"/>
    </source>
</evidence>
<comment type="caution">
    <text evidence="3">The sequence shown here is derived from an EMBL/GenBank/DDBJ whole genome shotgun (WGS) entry which is preliminary data.</text>
</comment>
<keyword evidence="4" id="KW-1185">Reference proteome</keyword>
<dbReference type="Proteomes" id="UP000772434">
    <property type="component" value="Unassembled WGS sequence"/>
</dbReference>
<keyword evidence="2" id="KW-1133">Transmembrane helix</keyword>
<dbReference type="OrthoDB" id="2507743at2759"/>
<feature type="compositionally biased region" description="Polar residues" evidence="1">
    <location>
        <begin position="111"/>
        <end position="128"/>
    </location>
</feature>
<feature type="transmembrane region" description="Helical" evidence="2">
    <location>
        <begin position="55"/>
        <end position="77"/>
    </location>
</feature>
<keyword evidence="2" id="KW-0472">Membrane</keyword>
<feature type="region of interest" description="Disordered" evidence="1">
    <location>
        <begin position="83"/>
        <end position="196"/>
    </location>
</feature>